<dbReference type="Pfam" id="PF02036">
    <property type="entry name" value="SCP2"/>
    <property type="match status" value="1"/>
</dbReference>
<evidence type="ECO:0000313" key="5">
    <source>
        <dbReference type="Proteomes" id="UP001193680"/>
    </source>
</evidence>
<keyword evidence="1" id="KW-0963">Cytoplasm</keyword>
<dbReference type="HAMAP" id="MF_02215">
    <property type="entry name" value="UbiJ"/>
    <property type="match status" value="1"/>
</dbReference>
<comment type="caution">
    <text evidence="4">The sequence shown here is derived from an EMBL/GenBank/DDBJ whole genome shotgun (WGS) entry which is preliminary data.</text>
</comment>
<protein>
    <recommendedName>
        <fullName evidence="1">Ubiquinone biosynthesis accessory factor UbiJ</fullName>
    </recommendedName>
</protein>
<dbReference type="PANTHER" id="PTHR38693:SF1">
    <property type="entry name" value="UBIQUINONE BIOSYNTHESIS ACCESSORY FACTOR UBIJ"/>
    <property type="match status" value="1"/>
</dbReference>
<dbReference type="InterPro" id="IPR003033">
    <property type="entry name" value="SCP2_sterol-bd_dom"/>
</dbReference>
<comment type="pathway">
    <text evidence="1">Cofactor biosynthesis; ubiquinone biosynthesis.</text>
</comment>
<feature type="domain" description="SCP2" evidence="3">
    <location>
        <begin position="20"/>
        <end position="106"/>
    </location>
</feature>
<feature type="coiled-coil region" evidence="2">
    <location>
        <begin position="172"/>
        <end position="199"/>
    </location>
</feature>
<keyword evidence="1" id="KW-0831">Ubiquinone biosynthesis</keyword>
<dbReference type="EMBL" id="JACBGI020000009">
    <property type="protein sequence ID" value="MBF6057963.1"/>
    <property type="molecule type" value="Genomic_DNA"/>
</dbReference>
<reference evidence="4 5" key="1">
    <citation type="submission" date="2020-11" db="EMBL/GenBank/DDBJ databases">
        <title>Sulfur oxidizing isolate from Hospital Hole Sinkhole.</title>
        <authorList>
            <person name="Scott K.M."/>
        </authorList>
    </citation>
    <scope>NUCLEOTIDE SEQUENCE [LARGE SCALE GENOMIC DNA]</scope>
    <source>
        <strain evidence="4 5">HH1</strain>
    </source>
</reference>
<dbReference type="InterPro" id="IPR036527">
    <property type="entry name" value="SCP2_sterol-bd_dom_sf"/>
</dbReference>
<proteinExistence type="inferred from homology"/>
<dbReference type="Proteomes" id="UP001193680">
    <property type="component" value="Unassembled WGS sequence"/>
</dbReference>
<gene>
    <name evidence="1" type="primary">ubiJ</name>
    <name evidence="4" type="ORF">H8792_006365</name>
</gene>
<accession>A0ABS0BVW0</accession>
<dbReference type="InterPro" id="IPR038989">
    <property type="entry name" value="UbiJ"/>
</dbReference>
<dbReference type="PANTHER" id="PTHR38693">
    <property type="entry name" value="UBIQUINONE BIOSYNTHESIS PROTEIN UBIJ"/>
    <property type="match status" value="1"/>
</dbReference>
<keyword evidence="5" id="KW-1185">Reference proteome</keyword>
<organism evidence="4 5">
    <name type="scientific">Thiomicrorhabdus heinhorstiae</name>
    <dbReference type="NCBI Taxonomy" id="2748010"/>
    <lineage>
        <taxon>Bacteria</taxon>
        <taxon>Pseudomonadati</taxon>
        <taxon>Pseudomonadota</taxon>
        <taxon>Gammaproteobacteria</taxon>
        <taxon>Thiotrichales</taxon>
        <taxon>Piscirickettsiaceae</taxon>
        <taxon>Thiomicrorhabdus</taxon>
    </lineage>
</organism>
<evidence type="ECO:0000256" key="2">
    <source>
        <dbReference type="SAM" id="Coils"/>
    </source>
</evidence>
<dbReference type="RefSeq" id="WP_185978110.1">
    <property type="nucleotide sequence ID" value="NZ_JACBGI020000009.1"/>
</dbReference>
<evidence type="ECO:0000259" key="3">
    <source>
        <dbReference type="Pfam" id="PF02036"/>
    </source>
</evidence>
<comment type="similarity">
    <text evidence="1">Belongs to the UbiJ family.</text>
</comment>
<dbReference type="SUPFAM" id="SSF55718">
    <property type="entry name" value="SCP-like"/>
    <property type="match status" value="1"/>
</dbReference>
<evidence type="ECO:0000313" key="4">
    <source>
        <dbReference type="EMBL" id="MBF6057963.1"/>
    </source>
</evidence>
<keyword evidence="2" id="KW-0175">Coiled coil</keyword>
<name>A0ABS0BVW0_9GAMM</name>
<evidence type="ECO:0000256" key="1">
    <source>
        <dbReference type="HAMAP-Rule" id="MF_02215"/>
    </source>
</evidence>
<comment type="function">
    <text evidence="1">Required for ubiquinone (coenzyme Q) biosynthesis. Binds hydrophobic ubiquinone biosynthetic intermediates via its SCP2 domain and is essential for the stability of the Ubi complex. May constitute a docking platform where Ubi enzymes assemble and access their SCP2-bound polyprenyl substrates.</text>
</comment>
<comment type="subcellular location">
    <subcellularLocation>
        <location evidence="1">Cytoplasm</location>
    </subcellularLocation>
</comment>
<sequence length="207" mass="23526">MATVEVIRSALNGALETLVNHLLAMEENSDLDLQPLQEQIISLQICPLQTPLFLIFNDRNIILQHHLQGEADATLECDLTDFLNQDAATLQRNCKMTGNSATAEAFLRTLAQIEFDWEEHLSHYTGDLIAFKIGHGLRSFQSDQRKRRQDVRQTVKEYLQFEINLLPTESQIRNWSGKVDETSERIDALEQRLNALISAANTPPAEQ</sequence>